<gene>
    <name evidence="1" type="ORF">BU25DRAFT_325911</name>
</gene>
<dbReference type="EMBL" id="MU006703">
    <property type="protein sequence ID" value="KAF2632342.1"/>
    <property type="molecule type" value="Genomic_DNA"/>
</dbReference>
<accession>A0ACB6SED3</accession>
<feature type="non-terminal residue" evidence="1">
    <location>
        <position position="1"/>
    </location>
</feature>
<keyword evidence="2" id="KW-1185">Reference proteome</keyword>
<evidence type="ECO:0000313" key="2">
    <source>
        <dbReference type="Proteomes" id="UP000799754"/>
    </source>
</evidence>
<comment type="caution">
    <text evidence="1">The sequence shown here is derived from an EMBL/GenBank/DDBJ whole genome shotgun (WGS) entry which is preliminary data.</text>
</comment>
<dbReference type="Proteomes" id="UP000799754">
    <property type="component" value="Unassembled WGS sequence"/>
</dbReference>
<sequence length="312" mass="35498">QLILSKDLVKTEGHNYVTLSYCWGSANDTARTTKQNIAQRLKAISIGNLPKTIQDTIRVMRALGVKFLWVDALCIVQVQEGSNKDWERELRNMGKIYRHSVLTIAASGAKSSEGGLFHLRRAARWPVENYYLENDDEAHEPGGTGGLLKPSLPIWELAVNRSALARRGWVLQEQMLASRTLFWTQDGLFWRCAELTASEYEEEMEKRHRLPTLQALAQDIVEFETTRRTRSVWTKLLEEFSQKMLTVATDRLPAVEGLGTDVSRLTGKKMVKGIWSHNLVHELAWMADFMSSKPARLPNMPSWSWASVDAKL</sequence>
<name>A0ACB6SED3_9PLEO</name>
<evidence type="ECO:0000313" key="1">
    <source>
        <dbReference type="EMBL" id="KAF2632342.1"/>
    </source>
</evidence>
<proteinExistence type="predicted"/>
<protein>
    <submittedName>
        <fullName evidence="1">HET-domain-containing protein</fullName>
    </submittedName>
</protein>
<organism evidence="1 2">
    <name type="scientific">Macroventuria anomochaeta</name>
    <dbReference type="NCBI Taxonomy" id="301207"/>
    <lineage>
        <taxon>Eukaryota</taxon>
        <taxon>Fungi</taxon>
        <taxon>Dikarya</taxon>
        <taxon>Ascomycota</taxon>
        <taxon>Pezizomycotina</taxon>
        <taxon>Dothideomycetes</taxon>
        <taxon>Pleosporomycetidae</taxon>
        <taxon>Pleosporales</taxon>
        <taxon>Pleosporineae</taxon>
        <taxon>Didymellaceae</taxon>
        <taxon>Macroventuria</taxon>
    </lineage>
</organism>
<feature type="non-terminal residue" evidence="1">
    <location>
        <position position="312"/>
    </location>
</feature>
<reference evidence="1" key="1">
    <citation type="journal article" date="2020" name="Stud. Mycol.">
        <title>101 Dothideomycetes genomes: a test case for predicting lifestyles and emergence of pathogens.</title>
        <authorList>
            <person name="Haridas S."/>
            <person name="Albert R."/>
            <person name="Binder M."/>
            <person name="Bloem J."/>
            <person name="Labutti K."/>
            <person name="Salamov A."/>
            <person name="Andreopoulos B."/>
            <person name="Baker S."/>
            <person name="Barry K."/>
            <person name="Bills G."/>
            <person name="Bluhm B."/>
            <person name="Cannon C."/>
            <person name="Castanera R."/>
            <person name="Culley D."/>
            <person name="Daum C."/>
            <person name="Ezra D."/>
            <person name="Gonzalez J."/>
            <person name="Henrissat B."/>
            <person name="Kuo A."/>
            <person name="Liang C."/>
            <person name="Lipzen A."/>
            <person name="Lutzoni F."/>
            <person name="Magnuson J."/>
            <person name="Mondo S."/>
            <person name="Nolan M."/>
            <person name="Ohm R."/>
            <person name="Pangilinan J."/>
            <person name="Park H.-J."/>
            <person name="Ramirez L."/>
            <person name="Alfaro M."/>
            <person name="Sun H."/>
            <person name="Tritt A."/>
            <person name="Yoshinaga Y."/>
            <person name="Zwiers L.-H."/>
            <person name="Turgeon B."/>
            <person name="Goodwin S."/>
            <person name="Spatafora J."/>
            <person name="Crous P."/>
            <person name="Grigoriev I."/>
        </authorList>
    </citation>
    <scope>NUCLEOTIDE SEQUENCE</scope>
    <source>
        <strain evidence="1">CBS 525.71</strain>
    </source>
</reference>